<dbReference type="Pfam" id="PF04014">
    <property type="entry name" value="MazE_antitoxin"/>
    <property type="match status" value="1"/>
</dbReference>
<protein>
    <submittedName>
        <fullName evidence="3">AbrB family transcriptional regulator</fullName>
    </submittedName>
</protein>
<dbReference type="NCBIfam" id="TIGR01439">
    <property type="entry name" value="lp_hng_hel_AbrB"/>
    <property type="match status" value="1"/>
</dbReference>
<feature type="domain" description="SpoVT-AbrB" evidence="2">
    <location>
        <begin position="2"/>
        <end position="49"/>
    </location>
</feature>
<dbReference type="GO" id="GO:0003677">
    <property type="term" value="F:DNA binding"/>
    <property type="evidence" value="ECO:0007669"/>
    <property type="project" value="UniProtKB-UniRule"/>
</dbReference>
<gene>
    <name evidence="3" type="ORF">COX89_02140</name>
</gene>
<dbReference type="Proteomes" id="UP000231538">
    <property type="component" value="Unassembled WGS sequence"/>
</dbReference>
<dbReference type="EMBL" id="PFPC01000060">
    <property type="protein sequence ID" value="PIZ89334.1"/>
    <property type="molecule type" value="Genomic_DNA"/>
</dbReference>
<dbReference type="InterPro" id="IPR052975">
    <property type="entry name" value="Repressor-like_regulatory"/>
</dbReference>
<evidence type="ECO:0000313" key="3">
    <source>
        <dbReference type="EMBL" id="PIZ89334.1"/>
    </source>
</evidence>
<dbReference type="Gene3D" id="2.10.260.10">
    <property type="match status" value="1"/>
</dbReference>
<organism evidence="3 4">
    <name type="scientific">Candidatus Nealsonbacteria bacterium CG_4_10_14_0_2_um_filter_37_10</name>
    <dbReference type="NCBI Taxonomy" id="1974679"/>
    <lineage>
        <taxon>Bacteria</taxon>
        <taxon>Candidatus Nealsoniibacteriota</taxon>
    </lineage>
</organism>
<dbReference type="InterPro" id="IPR007159">
    <property type="entry name" value="SpoVT-AbrB_dom"/>
</dbReference>
<evidence type="ECO:0000256" key="1">
    <source>
        <dbReference type="PROSITE-ProRule" id="PRU01076"/>
    </source>
</evidence>
<dbReference type="PANTHER" id="PTHR34860">
    <property type="entry name" value="REPRESSOR-LIKE PROTEIN SSO7C3"/>
    <property type="match status" value="1"/>
</dbReference>
<evidence type="ECO:0000259" key="2">
    <source>
        <dbReference type="PROSITE" id="PS51740"/>
    </source>
</evidence>
<dbReference type="SUPFAM" id="SSF89447">
    <property type="entry name" value="AbrB/MazE/MraZ-like"/>
    <property type="match status" value="1"/>
</dbReference>
<keyword evidence="1" id="KW-0238">DNA-binding</keyword>
<comment type="caution">
    <text evidence="3">The sequence shown here is derived from an EMBL/GenBank/DDBJ whole genome shotgun (WGS) entry which is preliminary data.</text>
</comment>
<sequence>MTYQTTITSKGQITIPKEIRDILKLDEGRKLEVELEREKREIRIKPAPDILDLAGTFKPKRKIIDPVKIREMMEKMYQPR</sequence>
<dbReference type="PANTHER" id="PTHR34860:SF6">
    <property type="entry name" value="REPRESSOR-LIKE PROTEIN SSO7C3"/>
    <property type="match status" value="1"/>
</dbReference>
<reference evidence="4" key="1">
    <citation type="submission" date="2017-09" db="EMBL/GenBank/DDBJ databases">
        <title>Depth-based differentiation of microbial function through sediment-hosted aquifers and enrichment of novel symbionts in the deep terrestrial subsurface.</title>
        <authorList>
            <person name="Probst A.J."/>
            <person name="Ladd B."/>
            <person name="Jarett J.K."/>
            <person name="Geller-Mcgrath D.E."/>
            <person name="Sieber C.M.K."/>
            <person name="Emerson J.B."/>
            <person name="Anantharaman K."/>
            <person name="Thomas B.C."/>
            <person name="Malmstrom R."/>
            <person name="Stieglmeier M."/>
            <person name="Klingl A."/>
            <person name="Woyke T."/>
            <person name="Ryan C.M."/>
            <person name="Banfield J.F."/>
        </authorList>
    </citation>
    <scope>NUCLEOTIDE SEQUENCE [LARGE SCALE GENOMIC DNA]</scope>
</reference>
<evidence type="ECO:0000313" key="4">
    <source>
        <dbReference type="Proteomes" id="UP000231538"/>
    </source>
</evidence>
<proteinExistence type="predicted"/>
<dbReference type="InterPro" id="IPR037914">
    <property type="entry name" value="SpoVT-AbrB_sf"/>
</dbReference>
<dbReference type="PROSITE" id="PS51740">
    <property type="entry name" value="SPOVT_ABRB"/>
    <property type="match status" value="1"/>
</dbReference>
<accession>A0A2M7UZD3</accession>
<dbReference type="AlphaFoldDB" id="A0A2M7UZD3"/>
<dbReference type="SMART" id="SM00966">
    <property type="entry name" value="SpoVT_AbrB"/>
    <property type="match status" value="1"/>
</dbReference>
<name>A0A2M7UZD3_9BACT</name>